<evidence type="ECO:0000259" key="10">
    <source>
        <dbReference type="Pfam" id="PF05649"/>
    </source>
</evidence>
<reference evidence="11 12" key="1">
    <citation type="submission" date="2020-08" db="EMBL/GenBank/DDBJ databases">
        <title>Genomic Encyclopedia of Type Strains, Phase IV (KMG-IV): sequencing the most valuable type-strain genomes for metagenomic binning, comparative biology and taxonomic classification.</title>
        <authorList>
            <person name="Goeker M."/>
        </authorList>
    </citation>
    <scope>NUCLEOTIDE SEQUENCE [LARGE SCALE GENOMIC DNA]</scope>
    <source>
        <strain evidence="11 12">DSM 23960</strain>
    </source>
</reference>
<dbReference type="Gene3D" id="3.40.390.10">
    <property type="entry name" value="Collagenase (Catalytic Domain)"/>
    <property type="match status" value="1"/>
</dbReference>
<evidence type="ECO:0000256" key="5">
    <source>
        <dbReference type="ARBA" id="ARBA00022801"/>
    </source>
</evidence>
<gene>
    <name evidence="11" type="ORF">GGR12_002138</name>
</gene>
<dbReference type="GO" id="GO:0004222">
    <property type="term" value="F:metalloendopeptidase activity"/>
    <property type="evidence" value="ECO:0007669"/>
    <property type="project" value="InterPro"/>
</dbReference>
<dbReference type="PRINTS" id="PR00786">
    <property type="entry name" value="NEPRILYSIN"/>
</dbReference>
<feature type="chain" id="PRO_5030945328" evidence="8">
    <location>
        <begin position="24"/>
        <end position="687"/>
    </location>
</feature>
<comment type="caution">
    <text evidence="11">The sequence shown here is derived from an EMBL/GenBank/DDBJ whole genome shotgun (WGS) entry which is preliminary data.</text>
</comment>
<organism evidence="11 12">
    <name type="scientific">Brevundimonas lenta</name>
    <dbReference type="NCBI Taxonomy" id="424796"/>
    <lineage>
        <taxon>Bacteria</taxon>
        <taxon>Pseudomonadati</taxon>
        <taxon>Pseudomonadota</taxon>
        <taxon>Alphaproteobacteria</taxon>
        <taxon>Caulobacterales</taxon>
        <taxon>Caulobacteraceae</taxon>
        <taxon>Brevundimonas</taxon>
    </lineage>
</organism>
<dbReference type="PROSITE" id="PS51885">
    <property type="entry name" value="NEPRILYSIN"/>
    <property type="match status" value="1"/>
</dbReference>
<evidence type="ECO:0000256" key="8">
    <source>
        <dbReference type="SAM" id="SignalP"/>
    </source>
</evidence>
<feature type="domain" description="Peptidase M13 C-terminal" evidence="9">
    <location>
        <begin position="483"/>
        <end position="682"/>
    </location>
</feature>
<dbReference type="GO" id="GO:0005886">
    <property type="term" value="C:plasma membrane"/>
    <property type="evidence" value="ECO:0007669"/>
    <property type="project" value="TreeGrafter"/>
</dbReference>
<evidence type="ECO:0000313" key="11">
    <source>
        <dbReference type="EMBL" id="MBB4083272.1"/>
    </source>
</evidence>
<keyword evidence="12" id="KW-1185">Reference proteome</keyword>
<evidence type="ECO:0000259" key="9">
    <source>
        <dbReference type="Pfam" id="PF01431"/>
    </source>
</evidence>
<dbReference type="InterPro" id="IPR024079">
    <property type="entry name" value="MetalloPept_cat_dom_sf"/>
</dbReference>
<evidence type="ECO:0000313" key="12">
    <source>
        <dbReference type="Proteomes" id="UP000529946"/>
    </source>
</evidence>
<evidence type="ECO:0000256" key="4">
    <source>
        <dbReference type="ARBA" id="ARBA00022723"/>
    </source>
</evidence>
<dbReference type="InterPro" id="IPR008753">
    <property type="entry name" value="Peptidase_M13_N"/>
</dbReference>
<evidence type="ECO:0000256" key="3">
    <source>
        <dbReference type="ARBA" id="ARBA00022670"/>
    </source>
</evidence>
<comment type="cofactor">
    <cofactor evidence="1">
        <name>Zn(2+)</name>
        <dbReference type="ChEBI" id="CHEBI:29105"/>
    </cofactor>
</comment>
<dbReference type="EMBL" id="JACIDM010000002">
    <property type="protein sequence ID" value="MBB4083272.1"/>
    <property type="molecule type" value="Genomic_DNA"/>
</dbReference>
<dbReference type="Gene3D" id="1.10.1380.10">
    <property type="entry name" value="Neutral endopeptidase , domain2"/>
    <property type="match status" value="1"/>
</dbReference>
<dbReference type="Pfam" id="PF05649">
    <property type="entry name" value="Peptidase_M13_N"/>
    <property type="match status" value="1"/>
</dbReference>
<name>A0A7W6JDT5_9CAUL</name>
<keyword evidence="6" id="KW-0862">Zinc</keyword>
<evidence type="ECO:0000256" key="6">
    <source>
        <dbReference type="ARBA" id="ARBA00022833"/>
    </source>
</evidence>
<accession>A0A7W6JDT5</accession>
<dbReference type="SUPFAM" id="SSF55486">
    <property type="entry name" value="Metalloproteases ('zincins'), catalytic domain"/>
    <property type="match status" value="1"/>
</dbReference>
<dbReference type="EC" id="3.4.24.-" evidence="11"/>
<keyword evidence="8" id="KW-0732">Signal</keyword>
<dbReference type="CDD" id="cd08662">
    <property type="entry name" value="M13"/>
    <property type="match status" value="1"/>
</dbReference>
<keyword evidence="4" id="KW-0479">Metal-binding</keyword>
<dbReference type="Proteomes" id="UP000529946">
    <property type="component" value="Unassembled WGS sequence"/>
</dbReference>
<sequence>MLKIRLMACAAGAVLTLAATAAAAQSAPPIVEIPAATNPAIGQFGFDVGGMDTSISAGDDFNRYASGTYLHNTPIPGDKTSYGAFDMLYDNSQENLKALIEESAANPTSSAEAARIGAFYSSFMDEATVNQLGASPLQADLAEVRAADTREEIAALMGRTQGGFGSSLFGIYVAEDLKDPDEHSAYIVQGGIGLPDRDYYLEENFAPQRAAYLAYMTKALELAGWPNPEQAAADIMAFETRIAEQHWTQVQSRDIEKSYAPTTLADLARNAPGFDWNAWATGAGIQDAPRIVQSQDSAYPGMARVFAETPIATLQSWQAFHVIDQASPYLSQPFVDARFDFYGKALSGQPENRPRWKRGVSLVNGSLGEALGKEYVARHFPAESKAQMEALVANLRAAMTERLKHLDWMSEETREQALYKMSRFGVKIGYPDQWRSYDGLQLIPGDLYGNVERSNAFDWAWNLGKLKRPVDPLEWGMTPQTVNAYYNPPRNEIVFPAAILQPPFFDPNADPAVNYGGIGAVIGHEITHGFDDQGRKVDGDGVLRDWWTAEDGAKFEQRAAVLGAQYSALAPLEGSNVNGDLTMGENIADLGGLLMALDAYHMSLNGQPAPVINGLTGDQRVFLGWAQVWRENIRDEALRQQVTVDPHAPAQYRAAVPVRNIDAWYEAFGVKPGDEQYLAPEARARIW</sequence>
<feature type="signal peptide" evidence="8">
    <location>
        <begin position="1"/>
        <end position="23"/>
    </location>
</feature>
<protein>
    <submittedName>
        <fullName evidence="11">Putative endopeptidase</fullName>
        <ecNumber evidence="11">3.4.24.-</ecNumber>
    </submittedName>
</protein>
<dbReference type="InterPro" id="IPR000718">
    <property type="entry name" value="Peptidase_M13"/>
</dbReference>
<evidence type="ECO:0000256" key="7">
    <source>
        <dbReference type="ARBA" id="ARBA00023049"/>
    </source>
</evidence>
<keyword evidence="3" id="KW-0645">Protease</keyword>
<dbReference type="GO" id="GO:0046872">
    <property type="term" value="F:metal ion binding"/>
    <property type="evidence" value="ECO:0007669"/>
    <property type="project" value="UniProtKB-KW"/>
</dbReference>
<dbReference type="PANTHER" id="PTHR11733:SF167">
    <property type="entry name" value="FI17812P1-RELATED"/>
    <property type="match status" value="1"/>
</dbReference>
<comment type="similarity">
    <text evidence="2">Belongs to the peptidase M13 family.</text>
</comment>
<dbReference type="InterPro" id="IPR042089">
    <property type="entry name" value="Peptidase_M13_dom_2"/>
</dbReference>
<dbReference type="PANTHER" id="PTHR11733">
    <property type="entry name" value="ZINC METALLOPROTEASE FAMILY M13 NEPRILYSIN-RELATED"/>
    <property type="match status" value="1"/>
</dbReference>
<evidence type="ECO:0000256" key="1">
    <source>
        <dbReference type="ARBA" id="ARBA00001947"/>
    </source>
</evidence>
<keyword evidence="7" id="KW-0482">Metalloprotease</keyword>
<dbReference type="AlphaFoldDB" id="A0A7W6JDT5"/>
<dbReference type="Pfam" id="PF01431">
    <property type="entry name" value="Peptidase_M13"/>
    <property type="match status" value="1"/>
</dbReference>
<evidence type="ECO:0000256" key="2">
    <source>
        <dbReference type="ARBA" id="ARBA00007357"/>
    </source>
</evidence>
<dbReference type="RefSeq" id="WP_183204384.1">
    <property type="nucleotide sequence ID" value="NZ_BAAAER010000001.1"/>
</dbReference>
<dbReference type="InterPro" id="IPR018497">
    <property type="entry name" value="Peptidase_M13_C"/>
</dbReference>
<proteinExistence type="inferred from homology"/>
<dbReference type="GO" id="GO:0016485">
    <property type="term" value="P:protein processing"/>
    <property type="evidence" value="ECO:0007669"/>
    <property type="project" value="TreeGrafter"/>
</dbReference>
<keyword evidence="5 11" id="KW-0378">Hydrolase</keyword>
<feature type="domain" description="Peptidase M13 N-terminal" evidence="10">
    <location>
        <begin position="58"/>
        <end position="431"/>
    </location>
</feature>